<gene>
    <name evidence="1" type="ORF">Dacsa_2075</name>
</gene>
<dbReference type="eggNOG" id="COG3311">
    <property type="taxonomic scope" value="Bacteria"/>
</dbReference>
<name>K9YW49_DACS8</name>
<dbReference type="Proteomes" id="UP000010482">
    <property type="component" value="Chromosome"/>
</dbReference>
<dbReference type="EMBL" id="CP003944">
    <property type="protein sequence ID" value="AFZ50717.1"/>
    <property type="molecule type" value="Genomic_DNA"/>
</dbReference>
<evidence type="ECO:0000313" key="2">
    <source>
        <dbReference type="Proteomes" id="UP000010482"/>
    </source>
</evidence>
<dbReference type="KEGG" id="dsl:Dacsa_2075"/>
<dbReference type="RefSeq" id="WP_015229711.1">
    <property type="nucleotide sequence ID" value="NC_019780.1"/>
</dbReference>
<proteinExistence type="predicted"/>
<organism evidence="1 2">
    <name type="scientific">Dactylococcopsis salina (strain PCC 8305)</name>
    <name type="common">Myxobactron salinum</name>
    <dbReference type="NCBI Taxonomy" id="13035"/>
    <lineage>
        <taxon>Bacteria</taxon>
        <taxon>Bacillati</taxon>
        <taxon>Cyanobacteriota</taxon>
        <taxon>Cyanophyceae</taxon>
        <taxon>Nodosilineales</taxon>
        <taxon>Cymatolegaceae</taxon>
        <taxon>Dactylococcopsis</taxon>
    </lineage>
</organism>
<reference evidence="1" key="1">
    <citation type="submission" date="2012-04" db="EMBL/GenBank/DDBJ databases">
        <title>Finished genome of Dactylococcopsis salina PCC 8305.</title>
        <authorList>
            <consortium name="US DOE Joint Genome Institute"/>
            <person name="Gugger M."/>
            <person name="Coursin T."/>
            <person name="Rippka R."/>
            <person name="Tandeau De Marsac N."/>
            <person name="Huntemann M."/>
            <person name="Wei C.-L."/>
            <person name="Han J."/>
            <person name="Detter J.C."/>
            <person name="Han C."/>
            <person name="Tapia R."/>
            <person name="Daligault H."/>
            <person name="Chen A."/>
            <person name="Krypides N."/>
            <person name="Mavromatis K."/>
            <person name="Markowitz V."/>
            <person name="Szeto E."/>
            <person name="Ivanova N."/>
            <person name="Ovchinnikova G."/>
            <person name="Pagani I."/>
            <person name="Pati A."/>
            <person name="Goodwin L."/>
            <person name="Peters L."/>
            <person name="Pitluck S."/>
            <person name="Woyke T."/>
            <person name="Kerfeld C."/>
        </authorList>
    </citation>
    <scope>NUCLEOTIDE SEQUENCE [LARGE SCALE GENOMIC DNA]</scope>
    <source>
        <strain evidence="1">PCC 8305</strain>
    </source>
</reference>
<dbReference type="HOGENOM" id="CLU_176124_0_0_3"/>
<keyword evidence="2" id="KW-1185">Reference proteome</keyword>
<accession>K9YW49</accession>
<protein>
    <submittedName>
        <fullName evidence="1">Uncharacterized protein</fullName>
    </submittedName>
</protein>
<dbReference type="AlphaFoldDB" id="K9YW49"/>
<evidence type="ECO:0000313" key="1">
    <source>
        <dbReference type="EMBL" id="AFZ50717.1"/>
    </source>
</evidence>
<sequence length="106" mass="11929">MEMQEYDFTLKFKLQETHTDPNDYVEALEREGCDDALVGVGSKGKIGLNFIRFASSEYQAIYSAIRDVKKAIPNAILTEVMPFSRIGATHHPIIPPFQRGVRGDIL</sequence>